<dbReference type="EMBL" id="KQ965780">
    <property type="protein sequence ID" value="KXS13331.1"/>
    <property type="molecule type" value="Genomic_DNA"/>
</dbReference>
<dbReference type="AlphaFoldDB" id="A0A139A927"/>
<organism evidence="2 3">
    <name type="scientific">Gonapodya prolifera (strain JEL478)</name>
    <name type="common">Monoblepharis prolifera</name>
    <dbReference type="NCBI Taxonomy" id="1344416"/>
    <lineage>
        <taxon>Eukaryota</taxon>
        <taxon>Fungi</taxon>
        <taxon>Fungi incertae sedis</taxon>
        <taxon>Chytridiomycota</taxon>
        <taxon>Chytridiomycota incertae sedis</taxon>
        <taxon>Monoblepharidomycetes</taxon>
        <taxon>Monoblepharidales</taxon>
        <taxon>Gonapodyaceae</taxon>
        <taxon>Gonapodya</taxon>
    </lineage>
</organism>
<protein>
    <submittedName>
        <fullName evidence="2">Uncharacterized protein</fullName>
    </submittedName>
</protein>
<gene>
    <name evidence="2" type="ORF">M427DRAFT_45878</name>
</gene>
<proteinExistence type="predicted"/>
<name>A0A139A927_GONPJ</name>
<keyword evidence="3" id="KW-1185">Reference proteome</keyword>
<accession>A0A139A927</accession>
<evidence type="ECO:0000313" key="3">
    <source>
        <dbReference type="Proteomes" id="UP000070544"/>
    </source>
</evidence>
<sequence length="150" mass="16997">MGYSLPSTSSSPQGAPHSTWQESNPNVLEAPRRHGNVSIKRLNGNFGSCVDCRAVGGRAIGGSNRWSLSNFPCIPRSEYHRYRVDYLSDDTWDVLQFGIMEEDGTIKQGRKMFVCKVCKFRNGDHYFVCRLEQYGYVDIFNIVQPPQPLS</sequence>
<dbReference type="Proteomes" id="UP000070544">
    <property type="component" value="Unassembled WGS sequence"/>
</dbReference>
<evidence type="ECO:0000313" key="2">
    <source>
        <dbReference type="EMBL" id="KXS13331.1"/>
    </source>
</evidence>
<reference evidence="2 3" key="1">
    <citation type="journal article" date="2015" name="Genome Biol. Evol.">
        <title>Phylogenomic analyses indicate that early fungi evolved digesting cell walls of algal ancestors of land plants.</title>
        <authorList>
            <person name="Chang Y."/>
            <person name="Wang S."/>
            <person name="Sekimoto S."/>
            <person name="Aerts A.L."/>
            <person name="Choi C."/>
            <person name="Clum A."/>
            <person name="LaButti K.M."/>
            <person name="Lindquist E.A."/>
            <person name="Yee Ngan C."/>
            <person name="Ohm R.A."/>
            <person name="Salamov A.A."/>
            <person name="Grigoriev I.V."/>
            <person name="Spatafora J.W."/>
            <person name="Berbee M.L."/>
        </authorList>
    </citation>
    <scope>NUCLEOTIDE SEQUENCE [LARGE SCALE GENOMIC DNA]</scope>
    <source>
        <strain evidence="2 3">JEL478</strain>
    </source>
</reference>
<evidence type="ECO:0000256" key="1">
    <source>
        <dbReference type="SAM" id="MobiDB-lite"/>
    </source>
</evidence>
<feature type="region of interest" description="Disordered" evidence="1">
    <location>
        <begin position="1"/>
        <end position="23"/>
    </location>
</feature>